<dbReference type="Proteomes" id="UP000059074">
    <property type="component" value="Unassembled WGS sequence"/>
</dbReference>
<evidence type="ECO:0000313" key="1">
    <source>
        <dbReference type="EMBL" id="KWT70711.1"/>
    </source>
</evidence>
<sequence length="143" mass="15785">MLHLGHVLSILGDLHPDDQCKAHDDAVAFFNAANPTARIEPTAGYSTRLVHMTPIDTALAQTAHTASDDVVQDIAAAVANSIDYCRRNNASCNELLDALRCYVNPKSYISPYFKEDNDDYKLAMQLCENEARAVIERFKQGGE</sequence>
<proteinExistence type="predicted"/>
<dbReference type="AlphaFoldDB" id="A0A109BL86"/>
<accession>A0A109BL86</accession>
<name>A0A109BL86_HYPSL</name>
<dbReference type="STRING" id="121290.APY04_0772"/>
<dbReference type="PATRIC" id="fig|121290.4.peg.3458"/>
<keyword evidence="2" id="KW-1185">Reference proteome</keyword>
<reference evidence="1 2" key="1">
    <citation type="submission" date="2015-10" db="EMBL/GenBank/DDBJ databases">
        <title>Transcriptomic analysis of a linuron degrading triple-species bacterial consortium.</title>
        <authorList>
            <person name="Albers P."/>
        </authorList>
    </citation>
    <scope>NUCLEOTIDE SEQUENCE [LARGE SCALE GENOMIC DNA]</scope>
    <source>
        <strain evidence="1 2">WDL6</strain>
    </source>
</reference>
<protein>
    <submittedName>
        <fullName evidence="1">Uncharacterized protein</fullName>
    </submittedName>
</protein>
<organism evidence="1 2">
    <name type="scientific">Hyphomicrobium sulfonivorans</name>
    <dbReference type="NCBI Taxonomy" id="121290"/>
    <lineage>
        <taxon>Bacteria</taxon>
        <taxon>Pseudomonadati</taxon>
        <taxon>Pseudomonadota</taxon>
        <taxon>Alphaproteobacteria</taxon>
        <taxon>Hyphomicrobiales</taxon>
        <taxon>Hyphomicrobiaceae</taxon>
        <taxon>Hyphomicrobium</taxon>
    </lineage>
</organism>
<dbReference type="EMBL" id="LMTR01000028">
    <property type="protein sequence ID" value="KWT70711.1"/>
    <property type="molecule type" value="Genomic_DNA"/>
</dbReference>
<evidence type="ECO:0000313" key="2">
    <source>
        <dbReference type="Proteomes" id="UP000059074"/>
    </source>
</evidence>
<gene>
    <name evidence="1" type="ORF">APY04_0772</name>
</gene>
<comment type="caution">
    <text evidence="1">The sequence shown here is derived from an EMBL/GenBank/DDBJ whole genome shotgun (WGS) entry which is preliminary data.</text>
</comment>